<protein>
    <recommendedName>
        <fullName evidence="8">Na+/H+ antiporter MnhB subunit-related protein domain-containing protein</fullName>
    </recommendedName>
</protein>
<comment type="caution">
    <text evidence="9">The sequence shown here is derived from an EMBL/GenBank/DDBJ whole genome shotgun (WGS) entry which is preliminary data.</text>
</comment>
<evidence type="ECO:0000256" key="4">
    <source>
        <dbReference type="ARBA" id="ARBA00022692"/>
    </source>
</evidence>
<gene>
    <name evidence="9" type="ORF">GCM10017577_55370</name>
</gene>
<dbReference type="GO" id="GO:0005886">
    <property type="term" value="C:plasma membrane"/>
    <property type="evidence" value="ECO:0007669"/>
    <property type="project" value="UniProtKB-SubCell"/>
</dbReference>
<comment type="subcellular location">
    <subcellularLocation>
        <location evidence="1">Cell membrane</location>
        <topology evidence="1">Multi-pass membrane protein</topology>
    </subcellularLocation>
</comment>
<dbReference type="PANTHER" id="PTHR33932:SF4">
    <property type="entry name" value="NA(+)_H(+) ANTIPORTER SUBUNIT B"/>
    <property type="match status" value="1"/>
</dbReference>
<keyword evidence="6 7" id="KW-0472">Membrane</keyword>
<feature type="transmembrane region" description="Helical" evidence="7">
    <location>
        <begin position="37"/>
        <end position="57"/>
    </location>
</feature>
<evidence type="ECO:0000313" key="10">
    <source>
        <dbReference type="Proteomes" id="UP001143463"/>
    </source>
</evidence>
<evidence type="ECO:0000259" key="8">
    <source>
        <dbReference type="Pfam" id="PF04039"/>
    </source>
</evidence>
<evidence type="ECO:0000256" key="5">
    <source>
        <dbReference type="ARBA" id="ARBA00022989"/>
    </source>
</evidence>
<dbReference type="EMBL" id="BSFQ01000031">
    <property type="protein sequence ID" value="GLL14390.1"/>
    <property type="molecule type" value="Genomic_DNA"/>
</dbReference>
<evidence type="ECO:0000256" key="1">
    <source>
        <dbReference type="ARBA" id="ARBA00004651"/>
    </source>
</evidence>
<feature type="transmembrane region" description="Helical" evidence="7">
    <location>
        <begin position="101"/>
        <end position="121"/>
    </location>
</feature>
<keyword evidence="5 7" id="KW-1133">Transmembrane helix</keyword>
<feature type="domain" description="Na+/H+ antiporter MnhB subunit-related protein" evidence="8">
    <location>
        <begin position="34"/>
        <end position="160"/>
    </location>
</feature>
<dbReference type="PANTHER" id="PTHR33932">
    <property type="entry name" value="NA(+)/H(+) ANTIPORTER SUBUNIT B"/>
    <property type="match status" value="1"/>
</dbReference>
<comment type="similarity">
    <text evidence="2">Belongs to the CPA3 antiporters (TC 2.A.63) subunit B family.</text>
</comment>
<name>A0A9W6L9U5_9PSEU</name>
<reference evidence="9" key="2">
    <citation type="submission" date="2023-01" db="EMBL/GenBank/DDBJ databases">
        <authorList>
            <person name="Sun Q."/>
            <person name="Evtushenko L."/>
        </authorList>
    </citation>
    <scope>NUCLEOTIDE SEQUENCE</scope>
    <source>
        <strain evidence="9">VKM Ac-1069</strain>
    </source>
</reference>
<evidence type="ECO:0000256" key="3">
    <source>
        <dbReference type="ARBA" id="ARBA00022475"/>
    </source>
</evidence>
<evidence type="ECO:0000256" key="6">
    <source>
        <dbReference type="ARBA" id="ARBA00023136"/>
    </source>
</evidence>
<proteinExistence type="inferred from homology"/>
<feature type="transmembrane region" description="Helical" evidence="7">
    <location>
        <begin position="141"/>
        <end position="163"/>
    </location>
</feature>
<dbReference type="Pfam" id="PF04039">
    <property type="entry name" value="MnhB"/>
    <property type="match status" value="1"/>
</dbReference>
<keyword evidence="10" id="KW-1185">Reference proteome</keyword>
<evidence type="ECO:0000256" key="7">
    <source>
        <dbReference type="SAM" id="Phobius"/>
    </source>
</evidence>
<feature type="transmembrane region" description="Helical" evidence="7">
    <location>
        <begin position="63"/>
        <end position="81"/>
    </location>
</feature>
<keyword evidence="4 7" id="KW-0812">Transmembrane</keyword>
<organism evidence="9 10">
    <name type="scientific">Pseudonocardia halophobica</name>
    <dbReference type="NCBI Taxonomy" id="29401"/>
    <lineage>
        <taxon>Bacteria</taxon>
        <taxon>Bacillati</taxon>
        <taxon>Actinomycetota</taxon>
        <taxon>Actinomycetes</taxon>
        <taxon>Pseudonocardiales</taxon>
        <taxon>Pseudonocardiaceae</taxon>
        <taxon>Pseudonocardia</taxon>
    </lineage>
</organism>
<evidence type="ECO:0000313" key="9">
    <source>
        <dbReference type="EMBL" id="GLL14390.1"/>
    </source>
</evidence>
<dbReference type="RefSeq" id="WP_037046863.1">
    <property type="nucleotide sequence ID" value="NZ_BAAAUZ010000007.1"/>
</dbReference>
<dbReference type="InterPro" id="IPR050622">
    <property type="entry name" value="CPA3_antiporter_subunitB"/>
</dbReference>
<evidence type="ECO:0000256" key="2">
    <source>
        <dbReference type="ARBA" id="ARBA00009425"/>
    </source>
</evidence>
<reference evidence="9" key="1">
    <citation type="journal article" date="2014" name="Int. J. Syst. Evol. Microbiol.">
        <title>Complete genome sequence of Corynebacterium casei LMG S-19264T (=DSM 44701T), isolated from a smear-ripened cheese.</title>
        <authorList>
            <consortium name="US DOE Joint Genome Institute (JGI-PGF)"/>
            <person name="Walter F."/>
            <person name="Albersmeier A."/>
            <person name="Kalinowski J."/>
            <person name="Ruckert C."/>
        </authorList>
    </citation>
    <scope>NUCLEOTIDE SEQUENCE</scope>
    <source>
        <strain evidence="9">VKM Ac-1069</strain>
    </source>
</reference>
<dbReference type="Proteomes" id="UP001143463">
    <property type="component" value="Unassembled WGS sequence"/>
</dbReference>
<accession>A0A9W6L9U5</accession>
<sequence>MSNREPVPFAQWDEPEGEWTLPGACPVRSNRTLMLEAAARFLFPTVLVFSVYLLIVGHYAPGGGFPGGLVAGLAFVLRYIAGGESEGAEIGSRFVVRPPVLMGLGLLVAVVSALAPAAFGAPVLASAKVSFDIPLIGTVDLVSSLLIDIGVYLLIIGVVLDLLRSLGSGIERDAREAAGEEAGP</sequence>
<dbReference type="AlphaFoldDB" id="A0A9W6L9U5"/>
<dbReference type="InterPro" id="IPR007182">
    <property type="entry name" value="MnhB"/>
</dbReference>
<keyword evidence="3" id="KW-1003">Cell membrane</keyword>